<keyword evidence="3" id="KW-1185">Reference proteome</keyword>
<sequence length="229" mass="23800">MRFFTILPVLATLACAVSAIPTADVGNDLAGHHDSKRTTGASTILTKTVLATSKKVCKTVKKRAVDELSDVLLARTGSGTNSELGSDGEPTVENDGSLTTLYMKGVDTVPKAKGLSVAGVNGCTAVFFHNAAKTSRTGGHCTGSDEAKIAIKAAKKAKTAGDTALAVIRAPDATTITSVKDAILTVFTPTTWDAKTYPYGQSSNNDNDCFAFTYSAGSTSLEESWQSLP</sequence>
<proteinExistence type="predicted"/>
<dbReference type="AlphaFoldDB" id="A0A423WRA0"/>
<protein>
    <submittedName>
        <fullName evidence="2">Uncharacterized protein</fullName>
    </submittedName>
</protein>
<evidence type="ECO:0000313" key="3">
    <source>
        <dbReference type="Proteomes" id="UP000285146"/>
    </source>
</evidence>
<dbReference type="PROSITE" id="PS51257">
    <property type="entry name" value="PROKAR_LIPOPROTEIN"/>
    <property type="match status" value="1"/>
</dbReference>
<accession>A0A423WRA0</accession>
<feature type="signal peptide" evidence="1">
    <location>
        <begin position="1"/>
        <end position="19"/>
    </location>
</feature>
<comment type="caution">
    <text evidence="2">The sequence shown here is derived from an EMBL/GenBank/DDBJ whole genome shotgun (WGS) entry which is preliminary data.</text>
</comment>
<keyword evidence="1" id="KW-0732">Signal</keyword>
<name>A0A423WRA0_9PEZI</name>
<dbReference type="InParanoid" id="A0A423WRA0"/>
<gene>
    <name evidence="2" type="ORF">VPNG_08046</name>
</gene>
<dbReference type="Proteomes" id="UP000285146">
    <property type="component" value="Unassembled WGS sequence"/>
</dbReference>
<dbReference type="EMBL" id="LKEB01000045">
    <property type="protein sequence ID" value="ROW05870.1"/>
    <property type="molecule type" value="Genomic_DNA"/>
</dbReference>
<reference evidence="2 3" key="1">
    <citation type="submission" date="2015-09" db="EMBL/GenBank/DDBJ databases">
        <title>Host preference determinants of Valsa canker pathogens revealed by comparative genomics.</title>
        <authorList>
            <person name="Yin Z."/>
            <person name="Huang L."/>
        </authorList>
    </citation>
    <scope>NUCLEOTIDE SEQUENCE [LARGE SCALE GENOMIC DNA]</scope>
    <source>
        <strain evidence="2 3">SXYLt</strain>
    </source>
</reference>
<evidence type="ECO:0000313" key="2">
    <source>
        <dbReference type="EMBL" id="ROW05870.1"/>
    </source>
</evidence>
<evidence type="ECO:0000256" key="1">
    <source>
        <dbReference type="SAM" id="SignalP"/>
    </source>
</evidence>
<feature type="chain" id="PRO_5019434605" evidence="1">
    <location>
        <begin position="20"/>
        <end position="229"/>
    </location>
</feature>
<organism evidence="2 3">
    <name type="scientific">Cytospora leucostoma</name>
    <dbReference type="NCBI Taxonomy" id="1230097"/>
    <lineage>
        <taxon>Eukaryota</taxon>
        <taxon>Fungi</taxon>
        <taxon>Dikarya</taxon>
        <taxon>Ascomycota</taxon>
        <taxon>Pezizomycotina</taxon>
        <taxon>Sordariomycetes</taxon>
        <taxon>Sordariomycetidae</taxon>
        <taxon>Diaporthales</taxon>
        <taxon>Cytosporaceae</taxon>
        <taxon>Cytospora</taxon>
    </lineage>
</organism>